<dbReference type="InterPro" id="IPR025101">
    <property type="entry name" value="DUF4012"/>
</dbReference>
<feature type="transmembrane region" description="Helical" evidence="2">
    <location>
        <begin position="33"/>
        <end position="52"/>
    </location>
</feature>
<dbReference type="RefSeq" id="WP_289455272.1">
    <property type="nucleotide sequence ID" value="NZ_JAUCGQ010000001.1"/>
</dbReference>
<proteinExistence type="predicted"/>
<keyword evidence="2" id="KW-1133">Transmembrane helix</keyword>
<evidence type="ECO:0000256" key="2">
    <source>
        <dbReference type="SAM" id="Phobius"/>
    </source>
</evidence>
<protein>
    <submittedName>
        <fullName evidence="3">DUF4012 domain-containing protein</fullName>
    </submittedName>
</protein>
<keyword evidence="2" id="KW-0472">Membrane</keyword>
<feature type="region of interest" description="Disordered" evidence="1">
    <location>
        <begin position="1"/>
        <end position="21"/>
    </location>
</feature>
<evidence type="ECO:0000256" key="1">
    <source>
        <dbReference type="SAM" id="MobiDB-lite"/>
    </source>
</evidence>
<dbReference type="EMBL" id="JAUCGQ010000001">
    <property type="protein sequence ID" value="MDM7855451.1"/>
    <property type="molecule type" value="Genomic_DNA"/>
</dbReference>
<accession>A0ABT7SH36</accession>
<keyword evidence="2" id="KW-0812">Transmembrane</keyword>
<evidence type="ECO:0000313" key="4">
    <source>
        <dbReference type="Proteomes" id="UP001529338"/>
    </source>
</evidence>
<comment type="caution">
    <text evidence="3">The sequence shown here is derived from an EMBL/GenBank/DDBJ whole genome shotgun (WGS) entry which is preliminary data.</text>
</comment>
<keyword evidence="4" id="KW-1185">Reference proteome</keyword>
<name>A0ABT7SH36_9CELL</name>
<gene>
    <name evidence="3" type="ORF">QRT04_10970</name>
</gene>
<organism evidence="3 4">
    <name type="scientific">Cellulomonas alba</name>
    <dbReference type="NCBI Taxonomy" id="3053467"/>
    <lineage>
        <taxon>Bacteria</taxon>
        <taxon>Bacillati</taxon>
        <taxon>Actinomycetota</taxon>
        <taxon>Actinomycetes</taxon>
        <taxon>Micrococcales</taxon>
        <taxon>Cellulomonadaceae</taxon>
        <taxon>Cellulomonas</taxon>
    </lineage>
</organism>
<reference evidence="3 4" key="1">
    <citation type="submission" date="2023-06" db="EMBL/GenBank/DDBJ databases">
        <title>Cellulomonas sp. MW4 Whole genome sequence.</title>
        <authorList>
            <person name="Park S."/>
        </authorList>
    </citation>
    <scope>NUCLEOTIDE SEQUENCE [LARGE SCALE GENOMIC DNA]</scope>
    <source>
        <strain evidence="3 4">MW4</strain>
    </source>
</reference>
<sequence>MAALSMRRAPEPAAPARHARDPRIARLDPRARVALLSVGAAAVVVAGAAVWLTSDALRAHDELVSARADLARLQDQVRAGDDAGARRTIAALQARTRAADRATHGPVWTLAGQLPGLGRNVDALQTVSSTVDGLTRRALPSLMDATHLLSPEALAPVDGRIDLDPLTKAAPTITGADQAMRAAVQQLAGIDTHGLNGQVADAVDQVRSGIGDAATTTATAARAVQLLPAMLGADGTRNYLVLVQNNAEPRATGGIPGVVLLLRAQDGKVTQVDERSGASLRLASSLPLDDDEKAIFSPLLGTDMRDVTFTPDFPRSAALAKGIWESKVGGAIDGVVSVDPGTLALVLQATGPVPLSDGTSLTADNAVQRLLNTVYLDIRAPQAQDDWFASAASRVFDKVLGGVGTDAQAVLDRLGEAARQGRLMIWSAHDDEQARLTGTVLGGDLRGVDGPDGLPPTSPVIGVYLNDGTAAKMGYYENLTIEGKSTACRPDGSQIVHLDIRLTNTAPADASTTLPRYVLGPTKVVPWGSVKTNVLLYGPLGGRIEGLKLDPGPQGAFAQIHHNLTVAAVTTVLAPGQSRTFSLDVSTAKGQVSDVQVRSTPLARQGGATTVGSACSV</sequence>
<dbReference type="Pfam" id="PF13196">
    <property type="entry name" value="DUF4012"/>
    <property type="match status" value="1"/>
</dbReference>
<evidence type="ECO:0000313" key="3">
    <source>
        <dbReference type="EMBL" id="MDM7855451.1"/>
    </source>
</evidence>
<dbReference type="Proteomes" id="UP001529338">
    <property type="component" value="Unassembled WGS sequence"/>
</dbReference>